<accession>A0A4S4N8W2</accession>
<dbReference type="AlphaFoldDB" id="A0A4S4N8W2"/>
<name>A0A4S4N8W2_9APHY</name>
<keyword evidence="1" id="KW-0507">mRNA processing</keyword>
<dbReference type="SUPFAM" id="SSF57756">
    <property type="entry name" value="Retrovirus zinc finger-like domains"/>
    <property type="match status" value="1"/>
</dbReference>
<dbReference type="GO" id="GO:0003676">
    <property type="term" value="F:nucleic acid binding"/>
    <property type="evidence" value="ECO:0007669"/>
    <property type="project" value="InterPro"/>
</dbReference>
<dbReference type="SMART" id="SM00343">
    <property type="entry name" value="ZnF_C2HC"/>
    <property type="match status" value="1"/>
</dbReference>
<dbReference type="InterPro" id="IPR036875">
    <property type="entry name" value="Znf_CCHC_sf"/>
</dbReference>
<reference evidence="3 4" key="1">
    <citation type="submission" date="2019-02" db="EMBL/GenBank/DDBJ databases">
        <title>Genome sequencing of the rare red list fungi Antrodiella citrinella (Flaviporus citrinellus).</title>
        <authorList>
            <person name="Buettner E."/>
            <person name="Kellner H."/>
        </authorList>
    </citation>
    <scope>NUCLEOTIDE SEQUENCE [LARGE SCALE GENOMIC DNA]</scope>
    <source>
        <strain evidence="3 4">DSM 108506</strain>
    </source>
</reference>
<evidence type="ECO:0000256" key="1">
    <source>
        <dbReference type="ARBA" id="ARBA00022664"/>
    </source>
</evidence>
<feature type="domain" description="CCHC-type" evidence="2">
    <location>
        <begin position="237"/>
        <end position="253"/>
    </location>
</feature>
<comment type="caution">
    <text evidence="3">The sequence shown here is derived from an EMBL/GenBank/DDBJ whole genome shotgun (WGS) entry which is preliminary data.</text>
</comment>
<dbReference type="Proteomes" id="UP000308730">
    <property type="component" value="Unassembled WGS sequence"/>
</dbReference>
<evidence type="ECO:0000259" key="2">
    <source>
        <dbReference type="SMART" id="SM00343"/>
    </source>
</evidence>
<keyword evidence="4" id="KW-1185">Reference proteome</keyword>
<dbReference type="EMBL" id="SGPM01000023">
    <property type="protein sequence ID" value="THH32370.1"/>
    <property type="molecule type" value="Genomic_DNA"/>
</dbReference>
<gene>
    <name evidence="3" type="ORF">EUX98_g1827</name>
</gene>
<dbReference type="GO" id="GO:0006397">
    <property type="term" value="P:mRNA processing"/>
    <property type="evidence" value="ECO:0007669"/>
    <property type="project" value="UniProtKB-KW"/>
</dbReference>
<evidence type="ECO:0000313" key="3">
    <source>
        <dbReference type="EMBL" id="THH32370.1"/>
    </source>
</evidence>
<evidence type="ECO:0000313" key="4">
    <source>
        <dbReference type="Proteomes" id="UP000308730"/>
    </source>
</evidence>
<dbReference type="GO" id="GO:0008270">
    <property type="term" value="F:zinc ion binding"/>
    <property type="evidence" value="ECO:0007669"/>
    <property type="project" value="InterPro"/>
</dbReference>
<dbReference type="OrthoDB" id="2728997at2759"/>
<dbReference type="InterPro" id="IPR001878">
    <property type="entry name" value="Znf_CCHC"/>
</dbReference>
<proteinExistence type="predicted"/>
<sequence length="304" mass="35087">MTTPTRPVELKIGQPQAFDGDRTKTERFISDCKLYLRINQKVYDDPEKQVDQEKQVGFILSFMSEGTAAIWKEDYLEQIFDPTNTVDFPRTTEELYRKIIDFFQPINATASAISAICKLAQKGTAEQYVADFQTLLARTKDTQLETQRKWFLDGLRSGLRARVASETIGKTKIDEYYQVVIVLDQIYKDYSGDRENSGRSGRYRTPFRRNIRASNNDPNTHQRLSDEERTRYLREGRCFTCHQTRHIATQCPNRENRNPGRGRPNRVGQIRAMMQGLSAEERLELAEEAQNAAPAQPTNIAQNF</sequence>
<protein>
    <recommendedName>
        <fullName evidence="2">CCHC-type domain-containing protein</fullName>
    </recommendedName>
</protein>
<organism evidence="3 4">
    <name type="scientific">Antrodiella citrinella</name>
    <dbReference type="NCBI Taxonomy" id="2447956"/>
    <lineage>
        <taxon>Eukaryota</taxon>
        <taxon>Fungi</taxon>
        <taxon>Dikarya</taxon>
        <taxon>Basidiomycota</taxon>
        <taxon>Agaricomycotina</taxon>
        <taxon>Agaricomycetes</taxon>
        <taxon>Polyporales</taxon>
        <taxon>Steccherinaceae</taxon>
        <taxon>Antrodiella</taxon>
    </lineage>
</organism>